<dbReference type="GO" id="GO:0008270">
    <property type="term" value="F:zinc ion binding"/>
    <property type="evidence" value="ECO:0007669"/>
    <property type="project" value="InterPro"/>
</dbReference>
<comment type="caution">
    <text evidence="6">The sequence shown here is derived from an EMBL/GenBank/DDBJ whole genome shotgun (WGS) entry which is preliminary data.</text>
</comment>
<evidence type="ECO:0000256" key="4">
    <source>
        <dbReference type="ARBA" id="ARBA00022833"/>
    </source>
</evidence>
<keyword evidence="4" id="KW-0862">Zinc</keyword>
<keyword evidence="1" id="KW-0645">Protease</keyword>
<evidence type="ECO:0000313" key="6">
    <source>
        <dbReference type="EMBL" id="GEP45531.1"/>
    </source>
</evidence>
<dbReference type="Proteomes" id="UP000321577">
    <property type="component" value="Unassembled WGS sequence"/>
</dbReference>
<keyword evidence="3" id="KW-0378">Hydrolase</keyword>
<dbReference type="GO" id="GO:0031012">
    <property type="term" value="C:extracellular matrix"/>
    <property type="evidence" value="ECO:0007669"/>
    <property type="project" value="InterPro"/>
</dbReference>
<dbReference type="Gene3D" id="3.40.390.10">
    <property type="entry name" value="Collagenase (Catalytic Domain)"/>
    <property type="match status" value="1"/>
</dbReference>
<dbReference type="GO" id="GO:0004222">
    <property type="term" value="F:metalloendopeptidase activity"/>
    <property type="evidence" value="ECO:0007669"/>
    <property type="project" value="InterPro"/>
</dbReference>
<gene>
    <name evidence="6" type="ORF">BGE01nite_48220</name>
</gene>
<dbReference type="AlphaFoldDB" id="A0A512MGQ7"/>
<dbReference type="EMBL" id="BKAG01000051">
    <property type="protein sequence ID" value="GEP45531.1"/>
    <property type="molecule type" value="Genomic_DNA"/>
</dbReference>
<accession>A0A512MGQ7</accession>
<keyword evidence="2" id="KW-0479">Metal-binding</keyword>
<evidence type="ECO:0000256" key="2">
    <source>
        <dbReference type="ARBA" id="ARBA00022723"/>
    </source>
</evidence>
<reference evidence="6 7" key="1">
    <citation type="submission" date="2019-07" db="EMBL/GenBank/DDBJ databases">
        <title>Whole genome shotgun sequence of Brevifollis gellanilyticus NBRC 108608.</title>
        <authorList>
            <person name="Hosoyama A."/>
            <person name="Uohara A."/>
            <person name="Ohji S."/>
            <person name="Ichikawa N."/>
        </authorList>
    </citation>
    <scope>NUCLEOTIDE SEQUENCE [LARGE SCALE GENOMIC DNA]</scope>
    <source>
        <strain evidence="6 7">NBRC 108608</strain>
    </source>
</reference>
<sequence length="176" mass="19116">MPDMHTTLVEADVRRVMSKVNKVWAQAGIQFEIESIKTAEAVPMPEENRLKSEFVRVKSMVPKSVLSPTGIDICYVKTVKPNGFFYGEPIVVKDTASLREVPGGLDEPLPRVTSHEIGHALGLNHRQDTTNLMQSGTTGFSLNAEEITTARAKAQEYLEKHGGGAAEAATAAPSIK</sequence>
<dbReference type="Pfam" id="PF00413">
    <property type="entry name" value="Peptidase_M10"/>
    <property type="match status" value="1"/>
</dbReference>
<organism evidence="6 7">
    <name type="scientific">Brevifollis gellanilyticus</name>
    <dbReference type="NCBI Taxonomy" id="748831"/>
    <lineage>
        <taxon>Bacteria</taxon>
        <taxon>Pseudomonadati</taxon>
        <taxon>Verrucomicrobiota</taxon>
        <taxon>Verrucomicrobiia</taxon>
        <taxon>Verrucomicrobiales</taxon>
        <taxon>Verrucomicrobiaceae</taxon>
    </lineage>
</organism>
<dbReference type="GO" id="GO:0006508">
    <property type="term" value="P:proteolysis"/>
    <property type="evidence" value="ECO:0007669"/>
    <property type="project" value="UniProtKB-KW"/>
</dbReference>
<evidence type="ECO:0000256" key="3">
    <source>
        <dbReference type="ARBA" id="ARBA00022801"/>
    </source>
</evidence>
<dbReference type="SUPFAM" id="SSF55486">
    <property type="entry name" value="Metalloproteases ('zincins'), catalytic domain"/>
    <property type="match status" value="2"/>
</dbReference>
<feature type="domain" description="Peptidase M10 metallopeptidase" evidence="5">
    <location>
        <begin position="109"/>
        <end position="135"/>
    </location>
</feature>
<protein>
    <recommendedName>
        <fullName evidence="5">Peptidase M10 metallopeptidase domain-containing protein</fullName>
    </recommendedName>
</protein>
<dbReference type="InterPro" id="IPR024079">
    <property type="entry name" value="MetalloPept_cat_dom_sf"/>
</dbReference>
<proteinExistence type="predicted"/>
<name>A0A512MGQ7_9BACT</name>
<evidence type="ECO:0000256" key="1">
    <source>
        <dbReference type="ARBA" id="ARBA00022670"/>
    </source>
</evidence>
<evidence type="ECO:0000259" key="5">
    <source>
        <dbReference type="Pfam" id="PF00413"/>
    </source>
</evidence>
<dbReference type="InterPro" id="IPR001818">
    <property type="entry name" value="Pept_M10_metallopeptidase"/>
</dbReference>
<evidence type="ECO:0000313" key="7">
    <source>
        <dbReference type="Proteomes" id="UP000321577"/>
    </source>
</evidence>
<keyword evidence="7" id="KW-1185">Reference proteome</keyword>